<proteinExistence type="predicted"/>
<gene>
    <name evidence="1" type="ORF">EVC00_049</name>
</gene>
<name>A0A7S5UWC9_9CAUD</name>
<keyword evidence="2" id="KW-1185">Reference proteome</keyword>
<evidence type="ECO:0000313" key="2">
    <source>
        <dbReference type="Proteomes" id="UP000642258"/>
    </source>
</evidence>
<evidence type="ECO:0000313" key="1">
    <source>
        <dbReference type="EMBL" id="QIG73155.1"/>
    </source>
</evidence>
<reference evidence="1 2" key="1">
    <citation type="submission" date="2020-01" db="EMBL/GenBank/DDBJ databases">
        <title>Patterns of diversity and host range of bacteriophage communities associated with bean-nodulatin bacteria.</title>
        <authorList>
            <person name="Vann Cauwenberghe J."/>
            <person name="Santamaria R.I."/>
            <person name="Bustos P."/>
            <person name="Juarez S."/>
            <person name="Gonzalez V."/>
        </authorList>
    </citation>
    <scope>NUCLEOTIDE SEQUENCE [LARGE SCALE GENOMIC DNA]</scope>
</reference>
<sequence>MARPKYLKPSKREYAGDLSRMRAALDKLFDFCRRSPQAKPDVVQTFKTFANSAGIDLNQIPSTSVVVASGVKVTAPAITGSYTNGYTFTIVGGVITAIVAS</sequence>
<organism evidence="1 2">
    <name type="scientific">Rhizobium phage RHph_N37</name>
    <dbReference type="NCBI Taxonomy" id="2509749"/>
    <lineage>
        <taxon>Viruses</taxon>
        <taxon>Duplodnaviria</taxon>
        <taxon>Heunggongvirae</taxon>
        <taxon>Uroviricota</taxon>
        <taxon>Caudoviricetes</taxon>
        <taxon>Autographivirales</taxon>
        <taxon>Dunnvirinae</taxon>
        <taxon>Cuernavacavirus</taxon>
        <taxon>Cuernavacavirus RHphN37</taxon>
    </lineage>
</organism>
<dbReference type="EMBL" id="MN988528">
    <property type="protein sequence ID" value="QIG73155.1"/>
    <property type="molecule type" value="Genomic_DNA"/>
</dbReference>
<accession>A0A7S5UWC9</accession>
<dbReference type="Proteomes" id="UP000642258">
    <property type="component" value="Segment"/>
</dbReference>
<protein>
    <submittedName>
        <fullName evidence="1">Uncharacterized protein</fullName>
    </submittedName>
</protein>